<evidence type="ECO:0000313" key="2">
    <source>
        <dbReference type="EMBL" id="KAH1174966.1"/>
    </source>
</evidence>
<keyword evidence="3" id="KW-1185">Reference proteome</keyword>
<accession>A0A9D3X822</accession>
<sequence>MTFAYSTDSNCITEGSKPAGKTKPVQVSGMRGGLKIMSLQRAMKGIVNRNTNSRELLNDHAEYRSVVPAPGSYGRGKENRRKSQKQSQLPLKSRGLFPLTCIGIGVGLMG</sequence>
<evidence type="ECO:0000313" key="3">
    <source>
        <dbReference type="Proteomes" id="UP000827986"/>
    </source>
</evidence>
<name>A0A9D3X822_9SAUR</name>
<comment type="caution">
    <text evidence="2">The sequence shown here is derived from an EMBL/GenBank/DDBJ whole genome shotgun (WGS) entry which is preliminary data.</text>
</comment>
<dbReference type="EMBL" id="JAHDVG010000478">
    <property type="protein sequence ID" value="KAH1174966.1"/>
    <property type="molecule type" value="Genomic_DNA"/>
</dbReference>
<reference evidence="2" key="1">
    <citation type="submission" date="2021-09" db="EMBL/GenBank/DDBJ databases">
        <title>The genome of Mauremys mutica provides insights into the evolution of semi-aquatic lifestyle.</title>
        <authorList>
            <person name="Gong S."/>
            <person name="Gao Y."/>
        </authorList>
    </citation>
    <scope>NUCLEOTIDE SEQUENCE</scope>
    <source>
        <strain evidence="2">MM-2020</strain>
        <tissue evidence="2">Muscle</tissue>
    </source>
</reference>
<dbReference type="AlphaFoldDB" id="A0A9D3X822"/>
<feature type="compositionally biased region" description="Polar residues" evidence="1">
    <location>
        <begin position="1"/>
        <end position="13"/>
    </location>
</feature>
<evidence type="ECO:0000256" key="1">
    <source>
        <dbReference type="SAM" id="MobiDB-lite"/>
    </source>
</evidence>
<dbReference type="Proteomes" id="UP000827986">
    <property type="component" value="Unassembled WGS sequence"/>
</dbReference>
<proteinExistence type="predicted"/>
<feature type="region of interest" description="Disordered" evidence="1">
    <location>
        <begin position="1"/>
        <end position="27"/>
    </location>
</feature>
<organism evidence="2 3">
    <name type="scientific">Mauremys mutica</name>
    <name type="common">yellowpond turtle</name>
    <dbReference type="NCBI Taxonomy" id="74926"/>
    <lineage>
        <taxon>Eukaryota</taxon>
        <taxon>Metazoa</taxon>
        <taxon>Chordata</taxon>
        <taxon>Craniata</taxon>
        <taxon>Vertebrata</taxon>
        <taxon>Euteleostomi</taxon>
        <taxon>Archelosauria</taxon>
        <taxon>Testudinata</taxon>
        <taxon>Testudines</taxon>
        <taxon>Cryptodira</taxon>
        <taxon>Durocryptodira</taxon>
        <taxon>Testudinoidea</taxon>
        <taxon>Geoemydidae</taxon>
        <taxon>Geoemydinae</taxon>
        <taxon>Mauremys</taxon>
    </lineage>
</organism>
<protein>
    <submittedName>
        <fullName evidence="2">Uncharacterized protein</fullName>
    </submittedName>
</protein>
<gene>
    <name evidence="2" type="ORF">KIL84_021380</name>
</gene>
<feature type="region of interest" description="Disordered" evidence="1">
    <location>
        <begin position="67"/>
        <end position="90"/>
    </location>
</feature>